<feature type="binding site" evidence="8">
    <location>
        <position position="112"/>
    </location>
    <ligand>
        <name>Zn(2+)</name>
        <dbReference type="ChEBI" id="CHEBI:29105"/>
        <note>catalytic</note>
    </ligand>
</feature>
<keyword evidence="5 8" id="KW-0255">Endonuclease</keyword>
<dbReference type="Gene3D" id="3.40.390.30">
    <property type="entry name" value="Metalloproteases ('zincins'), catalytic domain"/>
    <property type="match status" value="1"/>
</dbReference>
<evidence type="ECO:0000313" key="9">
    <source>
        <dbReference type="EMBL" id="RAU18211.1"/>
    </source>
</evidence>
<reference evidence="9 10" key="1">
    <citation type="submission" date="2018-06" db="EMBL/GenBank/DDBJ databases">
        <title>Nitrincola tibetense sp. nov., isolated from Lake XuguoCo on Tibetan Plateau.</title>
        <authorList>
            <person name="Xing P."/>
        </authorList>
    </citation>
    <scope>NUCLEOTIDE SEQUENCE [LARGE SCALE GENOMIC DNA]</scope>
    <source>
        <strain evidence="10">xg18</strain>
    </source>
</reference>
<gene>
    <name evidence="8" type="primary">ybeY</name>
    <name evidence="9" type="ORF">DN062_08200</name>
</gene>
<dbReference type="AlphaFoldDB" id="A0A364NMC7"/>
<keyword evidence="7 8" id="KW-0862">Zinc</keyword>
<evidence type="ECO:0000256" key="5">
    <source>
        <dbReference type="ARBA" id="ARBA00022759"/>
    </source>
</evidence>
<evidence type="ECO:0000256" key="1">
    <source>
        <dbReference type="ARBA" id="ARBA00010875"/>
    </source>
</evidence>
<dbReference type="InterPro" id="IPR023091">
    <property type="entry name" value="MetalPrtase_cat_dom_sf_prd"/>
</dbReference>
<name>A0A364NMC7_9GAMM</name>
<dbReference type="InterPro" id="IPR020549">
    <property type="entry name" value="YbeY_CS"/>
</dbReference>
<dbReference type="NCBIfam" id="TIGR00043">
    <property type="entry name" value="rRNA maturation RNase YbeY"/>
    <property type="match status" value="1"/>
</dbReference>
<dbReference type="GO" id="GO:0006364">
    <property type="term" value="P:rRNA processing"/>
    <property type="evidence" value="ECO:0007669"/>
    <property type="project" value="UniProtKB-UniRule"/>
</dbReference>
<proteinExistence type="inferred from homology"/>
<keyword evidence="10" id="KW-1185">Reference proteome</keyword>
<keyword evidence="8" id="KW-0963">Cytoplasm</keyword>
<keyword evidence="2 8" id="KW-0690">Ribosome biogenesis</keyword>
<dbReference type="SUPFAM" id="SSF55486">
    <property type="entry name" value="Metalloproteases ('zincins'), catalytic domain"/>
    <property type="match status" value="1"/>
</dbReference>
<comment type="subcellular location">
    <subcellularLocation>
        <location evidence="8">Cytoplasm</location>
    </subcellularLocation>
</comment>
<feature type="binding site" evidence="8">
    <location>
        <position position="122"/>
    </location>
    <ligand>
        <name>Zn(2+)</name>
        <dbReference type="ChEBI" id="CHEBI:29105"/>
        <note>catalytic</note>
    </ligand>
</feature>
<comment type="function">
    <text evidence="8">Single strand-specific metallo-endoribonuclease involved in late-stage 70S ribosome quality control and in maturation of the 3' terminus of the 16S rRNA.</text>
</comment>
<evidence type="ECO:0000256" key="4">
    <source>
        <dbReference type="ARBA" id="ARBA00022723"/>
    </source>
</evidence>
<dbReference type="OrthoDB" id="9807740at2"/>
<organism evidence="9 10">
    <name type="scientific">Nitrincola tibetensis</name>
    <dbReference type="NCBI Taxonomy" id="2219697"/>
    <lineage>
        <taxon>Bacteria</taxon>
        <taxon>Pseudomonadati</taxon>
        <taxon>Pseudomonadota</taxon>
        <taxon>Gammaproteobacteria</taxon>
        <taxon>Oceanospirillales</taxon>
        <taxon>Oceanospirillaceae</taxon>
        <taxon>Nitrincola</taxon>
    </lineage>
</organism>
<comment type="cofactor">
    <cofactor evidence="8">
        <name>Zn(2+)</name>
        <dbReference type="ChEBI" id="CHEBI:29105"/>
    </cofactor>
    <text evidence="8">Binds 1 zinc ion.</text>
</comment>
<evidence type="ECO:0000256" key="7">
    <source>
        <dbReference type="ARBA" id="ARBA00022833"/>
    </source>
</evidence>
<evidence type="ECO:0000313" key="10">
    <source>
        <dbReference type="Proteomes" id="UP000250744"/>
    </source>
</evidence>
<dbReference type="GO" id="GO:0005737">
    <property type="term" value="C:cytoplasm"/>
    <property type="evidence" value="ECO:0007669"/>
    <property type="project" value="UniProtKB-SubCell"/>
</dbReference>
<sequence length="151" mass="17071">MSYFADVLYETNHKDLPTEADFERWLKLAMGGRRLRAEVCIRIVTEDESRELNHTWRGKDSSTNVLSFPFEAPPGVPTDLIGDLAICADVVAREAQEQNKPLLHHWAHMVIHGLLHLIGFDHINDIDAEEMEALEINLLAQLGISNPYLSA</sequence>
<keyword evidence="8" id="KW-0698">rRNA processing</keyword>
<dbReference type="GO" id="GO:0008270">
    <property type="term" value="F:zinc ion binding"/>
    <property type="evidence" value="ECO:0007669"/>
    <property type="project" value="UniProtKB-UniRule"/>
</dbReference>
<dbReference type="EC" id="3.1.-.-" evidence="8"/>
<evidence type="ECO:0000256" key="3">
    <source>
        <dbReference type="ARBA" id="ARBA00022722"/>
    </source>
</evidence>
<protein>
    <recommendedName>
        <fullName evidence="8">Endoribonuclease YbeY</fullName>
        <ecNumber evidence="8">3.1.-.-</ecNumber>
    </recommendedName>
</protein>
<comment type="similarity">
    <text evidence="1 8">Belongs to the endoribonuclease YbeY family.</text>
</comment>
<keyword evidence="6 8" id="KW-0378">Hydrolase</keyword>
<feature type="binding site" evidence="8">
    <location>
        <position position="116"/>
    </location>
    <ligand>
        <name>Zn(2+)</name>
        <dbReference type="ChEBI" id="CHEBI:29105"/>
        <note>catalytic</note>
    </ligand>
</feature>
<dbReference type="Proteomes" id="UP000250744">
    <property type="component" value="Unassembled WGS sequence"/>
</dbReference>
<dbReference type="PROSITE" id="PS01306">
    <property type="entry name" value="UPF0054"/>
    <property type="match status" value="1"/>
</dbReference>
<dbReference type="PANTHER" id="PTHR46986">
    <property type="entry name" value="ENDORIBONUCLEASE YBEY, CHLOROPLASTIC"/>
    <property type="match status" value="1"/>
</dbReference>
<keyword evidence="3 8" id="KW-0540">Nuclease</keyword>
<evidence type="ECO:0000256" key="6">
    <source>
        <dbReference type="ARBA" id="ARBA00022801"/>
    </source>
</evidence>
<dbReference type="InterPro" id="IPR002036">
    <property type="entry name" value="YbeY"/>
</dbReference>
<keyword evidence="4 8" id="KW-0479">Metal-binding</keyword>
<dbReference type="RefSeq" id="WP_112158854.1">
    <property type="nucleotide sequence ID" value="NZ_QKRX01000005.1"/>
</dbReference>
<dbReference type="GO" id="GO:0004222">
    <property type="term" value="F:metalloendopeptidase activity"/>
    <property type="evidence" value="ECO:0007669"/>
    <property type="project" value="InterPro"/>
</dbReference>
<dbReference type="GO" id="GO:0004521">
    <property type="term" value="F:RNA endonuclease activity"/>
    <property type="evidence" value="ECO:0007669"/>
    <property type="project" value="UniProtKB-UniRule"/>
</dbReference>
<evidence type="ECO:0000256" key="2">
    <source>
        <dbReference type="ARBA" id="ARBA00022517"/>
    </source>
</evidence>
<dbReference type="PANTHER" id="PTHR46986:SF1">
    <property type="entry name" value="ENDORIBONUCLEASE YBEY, CHLOROPLASTIC"/>
    <property type="match status" value="1"/>
</dbReference>
<dbReference type="HAMAP" id="MF_00009">
    <property type="entry name" value="Endoribonucl_YbeY"/>
    <property type="match status" value="1"/>
</dbReference>
<comment type="caution">
    <text evidence="9">The sequence shown here is derived from an EMBL/GenBank/DDBJ whole genome shotgun (WGS) entry which is preliminary data.</text>
</comment>
<dbReference type="Pfam" id="PF02130">
    <property type="entry name" value="YbeY"/>
    <property type="match status" value="1"/>
</dbReference>
<dbReference type="EMBL" id="QKRX01000005">
    <property type="protein sequence ID" value="RAU18211.1"/>
    <property type="molecule type" value="Genomic_DNA"/>
</dbReference>
<accession>A0A364NMC7</accession>
<evidence type="ECO:0000256" key="8">
    <source>
        <dbReference type="HAMAP-Rule" id="MF_00009"/>
    </source>
</evidence>